<dbReference type="EMBL" id="SPVF01000031">
    <property type="protein sequence ID" value="TFW28724.1"/>
    <property type="molecule type" value="Genomic_DNA"/>
</dbReference>
<protein>
    <recommendedName>
        <fullName evidence="5">Lipoprotein</fullName>
    </recommendedName>
</protein>
<comment type="caution">
    <text evidence="3">The sequence shown here is derived from an EMBL/GenBank/DDBJ whole genome shotgun (WGS) entry which is preliminary data.</text>
</comment>
<dbReference type="OrthoDB" id="9181655at2"/>
<feature type="region of interest" description="Disordered" evidence="1">
    <location>
        <begin position="43"/>
        <end position="76"/>
    </location>
</feature>
<feature type="signal peptide" evidence="2">
    <location>
        <begin position="1"/>
        <end position="31"/>
    </location>
</feature>
<dbReference type="RefSeq" id="WP_135205596.1">
    <property type="nucleotide sequence ID" value="NZ_SPVF01000031.1"/>
</dbReference>
<evidence type="ECO:0000256" key="1">
    <source>
        <dbReference type="SAM" id="MobiDB-lite"/>
    </source>
</evidence>
<organism evidence="3 4">
    <name type="scientific">Zemynaea arenosa</name>
    <dbReference type="NCBI Taxonomy" id="2561931"/>
    <lineage>
        <taxon>Bacteria</taxon>
        <taxon>Pseudomonadati</taxon>
        <taxon>Pseudomonadota</taxon>
        <taxon>Betaproteobacteria</taxon>
        <taxon>Burkholderiales</taxon>
        <taxon>Oxalobacteraceae</taxon>
        <taxon>Telluria group</taxon>
        <taxon>Zemynaea</taxon>
    </lineage>
</organism>
<proteinExistence type="predicted"/>
<feature type="chain" id="PRO_5021281318" description="Lipoprotein" evidence="2">
    <location>
        <begin position="32"/>
        <end position="212"/>
    </location>
</feature>
<evidence type="ECO:0008006" key="5">
    <source>
        <dbReference type="Google" id="ProtNLM"/>
    </source>
</evidence>
<keyword evidence="4" id="KW-1185">Reference proteome</keyword>
<accession>A0A4Y9SU06</accession>
<evidence type="ECO:0000256" key="2">
    <source>
        <dbReference type="SAM" id="SignalP"/>
    </source>
</evidence>
<gene>
    <name evidence="3" type="ORF">E4L96_02145</name>
</gene>
<feature type="region of interest" description="Disordered" evidence="1">
    <location>
        <begin position="174"/>
        <end position="212"/>
    </location>
</feature>
<dbReference type="PROSITE" id="PS51257">
    <property type="entry name" value="PROKAR_LIPOPROTEIN"/>
    <property type="match status" value="1"/>
</dbReference>
<name>A0A4Y9SU06_9BURK</name>
<evidence type="ECO:0000313" key="3">
    <source>
        <dbReference type="EMBL" id="TFW28724.1"/>
    </source>
</evidence>
<feature type="compositionally biased region" description="Basic and acidic residues" evidence="1">
    <location>
        <begin position="48"/>
        <end position="76"/>
    </location>
</feature>
<keyword evidence="2" id="KW-0732">Signal</keyword>
<reference evidence="3 4" key="1">
    <citation type="submission" date="2019-03" db="EMBL/GenBank/DDBJ databases">
        <title>Draft Genome Sequence of Massilia arenosa sp. nov., a Novel Massilia Species Isolated from a Sandy-loam Maize Soil.</title>
        <authorList>
            <person name="Raths R."/>
            <person name="Peta V."/>
            <person name="Bucking H."/>
        </authorList>
    </citation>
    <scope>NUCLEOTIDE SEQUENCE [LARGE SCALE GENOMIC DNA]</scope>
    <source>
        <strain evidence="3 4">MC02</strain>
    </source>
</reference>
<sequence length="212" mass="23245">MKIHLNPQRLRRPLTKPLAKLLLGAAALALAGCDSMPRMSGISSIFGGDDKPAKTRSSTHDSREPRESRGTPHRDPVTALLAYDAELRRMSDSQISAEQNRASGDRSVYGQMRYGLALMRGDSAGEVARAQAVFQSAAAHGDADTRGLAQLLAATCADLRRLYDQNDKLSVQMRETQRRNDQLSEMVDGLKNIERTLPTRSAPRASQRSDSK</sequence>
<dbReference type="AlphaFoldDB" id="A0A4Y9SU06"/>
<dbReference type="Proteomes" id="UP000298438">
    <property type="component" value="Unassembled WGS sequence"/>
</dbReference>
<evidence type="ECO:0000313" key="4">
    <source>
        <dbReference type="Proteomes" id="UP000298438"/>
    </source>
</evidence>